<reference evidence="2 3" key="1">
    <citation type="submission" date="2017-10" db="EMBL/GenBank/DDBJ databases">
        <title>Comparative genomics in systemic dimorphic fungi from Ajellomycetaceae.</title>
        <authorList>
            <person name="Munoz J.F."/>
            <person name="Mcewen J.G."/>
            <person name="Clay O.K."/>
            <person name="Cuomo C.A."/>
        </authorList>
    </citation>
    <scope>NUCLEOTIDE SEQUENCE [LARGE SCALE GENOMIC DNA]</scope>
    <source>
        <strain evidence="2 3">UAMH7299</strain>
    </source>
</reference>
<comment type="caution">
    <text evidence="2">The sequence shown here is derived from an EMBL/GenBank/DDBJ whole genome shotgun (WGS) entry which is preliminary data.</text>
</comment>
<protein>
    <submittedName>
        <fullName evidence="2">Uncharacterized protein</fullName>
    </submittedName>
</protein>
<accession>A0A2B7WPG8</accession>
<dbReference type="AlphaFoldDB" id="A0A2B7WPG8"/>
<evidence type="ECO:0000256" key="1">
    <source>
        <dbReference type="SAM" id="MobiDB-lite"/>
    </source>
</evidence>
<feature type="compositionally biased region" description="Polar residues" evidence="1">
    <location>
        <begin position="11"/>
        <end position="23"/>
    </location>
</feature>
<name>A0A2B7WPG8_POLH7</name>
<organism evidence="2 3">
    <name type="scientific">Polytolypa hystricis (strain UAMH7299)</name>
    <dbReference type="NCBI Taxonomy" id="1447883"/>
    <lineage>
        <taxon>Eukaryota</taxon>
        <taxon>Fungi</taxon>
        <taxon>Dikarya</taxon>
        <taxon>Ascomycota</taxon>
        <taxon>Pezizomycotina</taxon>
        <taxon>Eurotiomycetes</taxon>
        <taxon>Eurotiomycetidae</taxon>
        <taxon>Onygenales</taxon>
        <taxon>Onygenales incertae sedis</taxon>
        <taxon>Polytolypa</taxon>
    </lineage>
</organism>
<feature type="compositionally biased region" description="Basic and acidic residues" evidence="1">
    <location>
        <begin position="1"/>
        <end position="10"/>
    </location>
</feature>
<gene>
    <name evidence="2" type="ORF">AJ80_09529</name>
</gene>
<dbReference type="Proteomes" id="UP000224634">
    <property type="component" value="Unassembled WGS sequence"/>
</dbReference>
<dbReference type="EMBL" id="PDNA01000294">
    <property type="protein sequence ID" value="PGG98468.1"/>
    <property type="molecule type" value="Genomic_DNA"/>
</dbReference>
<sequence length="141" mass="15847">MDMKKCEKGNTENFTADQLSSPAKQMKDRPSSPAKLVKPSTPPNIRTNDLSPTVHEHPASADPLLTPPSKGSGEEQTLARVGREQEQTILECPRMEDMTYEELMEYARKTGWKPPCRVRKPGPLQITEFDIEEMVYGSAEE</sequence>
<keyword evidence="3" id="KW-1185">Reference proteome</keyword>
<feature type="region of interest" description="Disordered" evidence="1">
    <location>
        <begin position="1"/>
        <end position="86"/>
    </location>
</feature>
<proteinExistence type="predicted"/>
<evidence type="ECO:0000313" key="3">
    <source>
        <dbReference type="Proteomes" id="UP000224634"/>
    </source>
</evidence>
<evidence type="ECO:0000313" key="2">
    <source>
        <dbReference type="EMBL" id="PGG98468.1"/>
    </source>
</evidence>